<evidence type="ECO:0000256" key="14">
    <source>
        <dbReference type="PROSITE-ProRule" id="PRU00354"/>
    </source>
</evidence>
<dbReference type="EC" id="4.1.1.50" evidence="13"/>
<evidence type="ECO:0000256" key="3">
    <source>
        <dbReference type="ARBA" id="ARBA00022691"/>
    </source>
</evidence>
<comment type="function">
    <text evidence="12">Catalyzes the irreversible transfer of a propylamine group from the amino donor S-adenosylmethioninamine (decarboxy-AdoMet) to putrescine (1,4-diaminobutane) to yield spermidine.</text>
</comment>
<dbReference type="GO" id="GO:0004766">
    <property type="term" value="F:spermidine synthase activity"/>
    <property type="evidence" value="ECO:0007669"/>
    <property type="project" value="UniProtKB-EC"/>
</dbReference>
<keyword evidence="9 13" id="KW-0456">Lyase</keyword>
<sequence length="438" mass="49310">MSTLGRHIIVEFYNCQPDILNSVVLIEEHMEAAAKTAGATVINTTFHHFSPYGVSGVVVIQESHLAIHTWPEYGYASVDLFTCGDTVDPWQSYNYLKKAFKASHGSAVEMRRGEMNLLNKQEYDVAALRDEKSAENGTPKRTRDIWFTERDEHIALSLKHHGKLYEEQSDFQKVEVYETLAYGNMLTLDGLVMCTEGDEYVYHEMITHVPMLTHGQVKKALIIGGGDGGTARELLKHSDVEEVVMVEIDSKVVEASKRFLPGISSELENQKLNLIIDDGIKYVRESVDESFDLVIVDSTDPIGPGEGLFTEAFYRDVYRILKPSGVMVTQSESPRFNQKVFKEIYACYRKIFGDANVHCYLAYIPTYPTGMWSFSYSTKGGKHPVKDFDNSRVLSFVEANTLNYYNPHIHKAAFALPNFVQEMVALNPADNAEIPAGD</sequence>
<comment type="subunit">
    <text evidence="12">Homodimer or homotetramer.</text>
</comment>
<dbReference type="InterPro" id="IPR030373">
    <property type="entry name" value="PABS_CS"/>
</dbReference>
<evidence type="ECO:0000256" key="7">
    <source>
        <dbReference type="ARBA" id="ARBA00023115"/>
    </source>
</evidence>
<evidence type="ECO:0000313" key="19">
    <source>
        <dbReference type="Proteomes" id="UP001172083"/>
    </source>
</evidence>
<dbReference type="PANTHER" id="PTHR11558:SF11">
    <property type="entry name" value="SPERMIDINE SYNTHASE"/>
    <property type="match status" value="1"/>
</dbReference>
<comment type="subunit">
    <text evidence="13">Heterotetramer of two alpha and two beta chains arranged as a dimer of alpha/beta heterodimers.</text>
</comment>
<feature type="domain" description="PABS" evidence="17">
    <location>
        <begin position="144"/>
        <end position="379"/>
    </location>
</feature>
<dbReference type="Gene3D" id="3.30.160.750">
    <property type="match status" value="1"/>
</dbReference>
<keyword evidence="7 13" id="KW-0620">Polyamine biosynthesis</keyword>
<feature type="active site" description="Schiff-base intermediate with substrate; via pyruvic acid" evidence="13">
    <location>
        <position position="63"/>
    </location>
</feature>
<dbReference type="InterPro" id="IPR037163">
    <property type="entry name" value="Spermidine_synt_N_sf"/>
</dbReference>
<evidence type="ECO:0000259" key="17">
    <source>
        <dbReference type="PROSITE" id="PS51006"/>
    </source>
</evidence>
<feature type="chain" id="PRO_5044932624" description="S-adenosylmethionine decarboxylase alpha chain" evidence="13">
    <location>
        <begin position="63"/>
        <end position="438"/>
    </location>
</feature>
<dbReference type="InterPro" id="IPR030374">
    <property type="entry name" value="PABS"/>
</dbReference>
<comment type="cofactor">
    <cofactor evidence="13">
        <name>pyruvate</name>
        <dbReference type="ChEBI" id="CHEBI:15361"/>
    </cofactor>
    <text evidence="13">Binds 1 pyruvoyl group covalently per subunit.</text>
</comment>
<gene>
    <name evidence="12 18" type="primary">speE</name>
    <name evidence="13" type="synonym">speH</name>
    <name evidence="18" type="ORF">QQ020_05545</name>
</gene>
<keyword evidence="3 13" id="KW-0949">S-adenosyl-L-methionine</keyword>
<feature type="binding site" evidence="12">
    <location>
        <position position="247"/>
    </location>
    <ligand>
        <name>S-methyl-5'-thioadenosine</name>
        <dbReference type="ChEBI" id="CHEBI:17509"/>
    </ligand>
</feature>
<feature type="binding site" evidence="12">
    <location>
        <begin position="278"/>
        <end position="279"/>
    </location>
    <ligand>
        <name>S-methyl-5'-thioadenosine</name>
        <dbReference type="ChEBI" id="CHEBI:17509"/>
    </ligand>
</feature>
<protein>
    <recommendedName>
        <fullName evidence="13">S-adenosylmethionine decarboxylase proenzyme</fullName>
        <shortName evidence="13">AdoMetDC</shortName>
        <shortName evidence="13">SAMDC</shortName>
        <ecNumber evidence="13">4.1.1.50</ecNumber>
    </recommendedName>
    <component>
        <recommendedName>
            <fullName evidence="13">S-adenosylmethionine decarboxylase beta chain</fullName>
        </recommendedName>
    </component>
    <component>
        <recommendedName>
            <fullName evidence="13">S-adenosylmethionine decarboxylase alpha chain</fullName>
        </recommendedName>
    </component>
</protein>
<dbReference type="SUPFAM" id="SSF53335">
    <property type="entry name" value="S-adenosyl-L-methionine-dependent methyltransferases"/>
    <property type="match status" value="1"/>
</dbReference>
<feature type="binding site" evidence="12">
    <location>
        <begin position="297"/>
        <end position="300"/>
    </location>
    <ligand>
        <name>spermidine</name>
        <dbReference type="ChEBI" id="CHEBI:57834"/>
    </ligand>
</feature>
<accession>A0ABT8L1D9</accession>
<dbReference type="EMBL" id="JAUJEB010000001">
    <property type="protein sequence ID" value="MDN5211500.1"/>
    <property type="molecule type" value="Genomic_DNA"/>
</dbReference>
<name>A0ABT8L1D9_9BACT</name>
<dbReference type="HAMAP" id="MF_00198">
    <property type="entry name" value="Spermidine_synth"/>
    <property type="match status" value="1"/>
</dbReference>
<dbReference type="RefSeq" id="WP_346756833.1">
    <property type="nucleotide sequence ID" value="NZ_JAUJEB010000001.1"/>
</dbReference>
<dbReference type="InterPro" id="IPR029063">
    <property type="entry name" value="SAM-dependent_MTases_sf"/>
</dbReference>
<evidence type="ECO:0000256" key="4">
    <source>
        <dbReference type="ARBA" id="ARBA00022793"/>
    </source>
</evidence>
<proteinExistence type="inferred from homology"/>
<keyword evidence="10 13" id="KW-0704">Schiff base</keyword>
<comment type="similarity">
    <text evidence="13">Belongs to the prokaryotic AdoMetDC family. Type 1 subfamily.</text>
</comment>
<dbReference type="PROSITE" id="PS51006">
    <property type="entry name" value="PABS_2"/>
    <property type="match status" value="1"/>
</dbReference>
<dbReference type="InterPro" id="IPR042286">
    <property type="entry name" value="AdoMetDC_C"/>
</dbReference>
<reference evidence="18" key="1">
    <citation type="submission" date="2023-06" db="EMBL/GenBank/DDBJ databases">
        <title>Genomic of Agaribacillus aureum.</title>
        <authorList>
            <person name="Wang G."/>
        </authorList>
    </citation>
    <scope>NUCLEOTIDE SEQUENCE</scope>
    <source>
        <strain evidence="18">BMA12</strain>
    </source>
</reference>
<dbReference type="Pfam" id="PF01564">
    <property type="entry name" value="Spermine_synth"/>
    <property type="match status" value="1"/>
</dbReference>
<dbReference type="PANTHER" id="PTHR11558">
    <property type="entry name" value="SPERMIDINE/SPERMINE SYNTHASE"/>
    <property type="match status" value="1"/>
</dbReference>
<dbReference type="InterPro" id="IPR001045">
    <property type="entry name" value="Spermi_synthase"/>
</dbReference>
<keyword evidence="4 13" id="KW-0210">Decarboxylase</keyword>
<feature type="active site" description="Proton acceptor; for processing activity" evidence="13">
    <location>
        <position position="68"/>
    </location>
</feature>
<feature type="binding site" evidence="12">
    <location>
        <position position="227"/>
    </location>
    <ligand>
        <name>spermidine</name>
        <dbReference type="ChEBI" id="CHEBI:57834"/>
    </ligand>
</feature>
<comment type="PTM">
    <text evidence="13">Is synthesized initially as an inactive proenzyme. Formation of the active enzyme involves a self-maturation process in which the active site pyruvoyl group is generated from an internal serine residue via an autocatalytic post-translational modification. Two non-identical subunits are generated from the proenzyme in this reaction, and the pyruvate is formed at the N-terminus of the alpha chain, which is derived from the carboxyl end of the proenzyme. The post-translation cleavage follows an unusual pathway, termed non-hydrolytic serinolysis, in which the side chain hydroxyl group of the serine supplies its oxygen atom to form the C-terminus of the beta chain, while the remainder of the serine residue undergoes an oxidative deamination to produce ammonia and the pyruvoyl group blocking the N-terminus of the alpha chain.</text>
</comment>
<dbReference type="Pfam" id="PF17284">
    <property type="entry name" value="Spermine_synt_N"/>
    <property type="match status" value="1"/>
</dbReference>
<comment type="catalytic activity">
    <reaction evidence="12 16">
        <text>S-adenosyl 3-(methylsulfanyl)propylamine + putrescine = S-methyl-5'-thioadenosine + spermidine + H(+)</text>
        <dbReference type="Rhea" id="RHEA:12721"/>
        <dbReference type="ChEBI" id="CHEBI:15378"/>
        <dbReference type="ChEBI" id="CHEBI:17509"/>
        <dbReference type="ChEBI" id="CHEBI:57443"/>
        <dbReference type="ChEBI" id="CHEBI:57834"/>
        <dbReference type="ChEBI" id="CHEBI:326268"/>
        <dbReference type="EC" id="2.5.1.16"/>
    </reaction>
</comment>
<dbReference type="Pfam" id="PF02675">
    <property type="entry name" value="AdoMet_dc"/>
    <property type="match status" value="1"/>
</dbReference>
<keyword evidence="6 13" id="KW-0745">Spermidine biosynthesis</keyword>
<dbReference type="HAMAP" id="MF_00464">
    <property type="entry name" value="AdoMetDC_1"/>
    <property type="match status" value="1"/>
</dbReference>
<feature type="site" description="Cleavage (non-hydrolytic); by autolysis" evidence="13">
    <location>
        <begin position="62"/>
        <end position="63"/>
    </location>
</feature>
<comment type="pathway">
    <text evidence="12">Amine and polyamine biosynthesis; spermidine biosynthesis; spermidine from putrescine: step 1/1.</text>
</comment>
<evidence type="ECO:0000256" key="16">
    <source>
        <dbReference type="RuleBase" id="RU003837"/>
    </source>
</evidence>
<dbReference type="SUPFAM" id="SSF56276">
    <property type="entry name" value="S-adenosylmethionine decarboxylase"/>
    <property type="match status" value="1"/>
</dbReference>
<evidence type="ECO:0000256" key="13">
    <source>
        <dbReference type="HAMAP-Rule" id="MF_00464"/>
    </source>
</evidence>
<dbReference type="NCBIfam" id="TIGR00417">
    <property type="entry name" value="speE"/>
    <property type="match status" value="1"/>
</dbReference>
<evidence type="ECO:0000256" key="15">
    <source>
        <dbReference type="RuleBase" id="RU003836"/>
    </source>
</evidence>
<feature type="active site" description="Proton donor; for catalytic activity" evidence="13">
    <location>
        <position position="83"/>
    </location>
</feature>
<dbReference type="InterPro" id="IPR017716">
    <property type="entry name" value="S-AdoMet_deCOase_pro-enz"/>
</dbReference>
<dbReference type="PROSITE" id="PS01330">
    <property type="entry name" value="PABS_1"/>
    <property type="match status" value="1"/>
</dbReference>
<keyword evidence="19" id="KW-1185">Reference proteome</keyword>
<dbReference type="NCBIfam" id="NF002010">
    <property type="entry name" value="PRK00811.1"/>
    <property type="match status" value="1"/>
</dbReference>
<evidence type="ECO:0000313" key="18">
    <source>
        <dbReference type="EMBL" id="MDN5211500.1"/>
    </source>
</evidence>
<feature type="binding site" evidence="12">
    <location>
        <position position="203"/>
    </location>
    <ligand>
        <name>spermidine</name>
        <dbReference type="ChEBI" id="CHEBI:57834"/>
    </ligand>
</feature>
<evidence type="ECO:0000256" key="2">
    <source>
        <dbReference type="ARBA" id="ARBA00022679"/>
    </source>
</evidence>
<feature type="binding site" evidence="12">
    <location>
        <position position="304"/>
    </location>
    <ligand>
        <name>S-methyl-5'-thioadenosine</name>
        <dbReference type="ChEBI" id="CHEBI:17509"/>
    </ligand>
</feature>
<dbReference type="InterPro" id="IPR003826">
    <property type="entry name" value="AdoMetDC_fam_prok"/>
</dbReference>
<keyword evidence="8 13" id="KW-0865">Zymogen</keyword>
<dbReference type="InterPro" id="IPR042284">
    <property type="entry name" value="AdoMetDC_N"/>
</dbReference>
<keyword evidence="2 12" id="KW-0808">Transferase</keyword>
<comment type="similarity">
    <text evidence="1 12 15">Belongs to the spermidine/spermine synthase family.</text>
</comment>
<dbReference type="CDD" id="cd02440">
    <property type="entry name" value="AdoMet_MTases"/>
    <property type="match status" value="1"/>
</dbReference>
<comment type="caution">
    <text evidence="18">The sequence shown here is derived from an EMBL/GenBank/DDBJ whole genome shotgun (WGS) entry which is preliminary data.</text>
</comment>
<feature type="chain" id="PRO_5044932623" description="S-adenosylmethionine decarboxylase beta chain" evidence="13">
    <location>
        <begin position="1"/>
        <end position="62"/>
    </location>
</feature>
<evidence type="ECO:0000256" key="1">
    <source>
        <dbReference type="ARBA" id="ARBA00007867"/>
    </source>
</evidence>
<evidence type="ECO:0000256" key="9">
    <source>
        <dbReference type="ARBA" id="ARBA00023239"/>
    </source>
</evidence>
<comment type="catalytic activity">
    <reaction evidence="13">
        <text>S-adenosyl-L-methionine + H(+) = S-adenosyl 3-(methylsulfanyl)propylamine + CO2</text>
        <dbReference type="Rhea" id="RHEA:15981"/>
        <dbReference type="ChEBI" id="CHEBI:15378"/>
        <dbReference type="ChEBI" id="CHEBI:16526"/>
        <dbReference type="ChEBI" id="CHEBI:57443"/>
        <dbReference type="ChEBI" id="CHEBI:59789"/>
        <dbReference type="EC" id="4.1.1.50"/>
    </reaction>
</comment>
<feature type="binding site" evidence="12">
    <location>
        <position position="172"/>
    </location>
    <ligand>
        <name>S-methyl-5'-thioadenosine</name>
        <dbReference type="ChEBI" id="CHEBI:17509"/>
    </ligand>
</feature>
<dbReference type="Gene3D" id="3.40.50.150">
    <property type="entry name" value="Vaccinia Virus protein VP39"/>
    <property type="match status" value="1"/>
</dbReference>
<dbReference type="NCBIfam" id="TIGR03330">
    <property type="entry name" value="SAM_DCase_Bsu"/>
    <property type="match status" value="1"/>
</dbReference>
<keyword evidence="11 13" id="KW-0670">Pyruvate</keyword>
<dbReference type="Gene3D" id="2.30.140.10">
    <property type="entry name" value="Spermidine synthase, tetramerisation domain"/>
    <property type="match status" value="1"/>
</dbReference>
<keyword evidence="5 13" id="KW-0068">Autocatalytic cleavage</keyword>
<comment type="pathway">
    <text evidence="13">Amine and polyamine biosynthesis; S-adenosylmethioninamine biosynthesis; S-adenosylmethioninamine from S-adenosyl-L-methionine: step 1/1.</text>
</comment>
<feature type="active site" description="Proton acceptor" evidence="12 14">
    <location>
        <position position="297"/>
    </location>
</feature>
<dbReference type="InterPro" id="IPR035246">
    <property type="entry name" value="Spermidine_synt_N"/>
</dbReference>
<dbReference type="InterPro" id="IPR016067">
    <property type="entry name" value="S-AdoMet_deCO2ase_core"/>
</dbReference>
<feature type="modified residue" description="Pyruvic acid (Ser); by autocatalysis" evidence="13">
    <location>
        <position position="63"/>
    </location>
</feature>
<dbReference type="Proteomes" id="UP001172083">
    <property type="component" value="Unassembled WGS sequence"/>
</dbReference>
<comment type="function">
    <text evidence="13">Catalyzes the decarboxylation of S-adenosylmethionine to S-adenosylmethioninamine (dcAdoMet), the propylamine donor required for the synthesis of the polyamines spermine and spermidine from the diamine putrescine.</text>
</comment>
<organism evidence="18 19">
    <name type="scientific">Agaribacillus aureus</name>
    <dbReference type="NCBI Taxonomy" id="3051825"/>
    <lineage>
        <taxon>Bacteria</taxon>
        <taxon>Pseudomonadati</taxon>
        <taxon>Bacteroidota</taxon>
        <taxon>Cytophagia</taxon>
        <taxon>Cytophagales</taxon>
        <taxon>Splendidivirgaceae</taxon>
        <taxon>Agaribacillus</taxon>
    </lineage>
</organism>
<evidence type="ECO:0000256" key="12">
    <source>
        <dbReference type="HAMAP-Rule" id="MF_00198"/>
    </source>
</evidence>
<evidence type="ECO:0000256" key="6">
    <source>
        <dbReference type="ARBA" id="ARBA00023066"/>
    </source>
</evidence>
<dbReference type="Gene3D" id="3.30.360.110">
    <property type="entry name" value="S-adenosylmethionine decarboxylase domain"/>
    <property type="match status" value="1"/>
</dbReference>
<evidence type="ECO:0000256" key="8">
    <source>
        <dbReference type="ARBA" id="ARBA00023145"/>
    </source>
</evidence>
<evidence type="ECO:0000256" key="10">
    <source>
        <dbReference type="ARBA" id="ARBA00023270"/>
    </source>
</evidence>
<evidence type="ECO:0000256" key="11">
    <source>
        <dbReference type="ARBA" id="ARBA00023317"/>
    </source>
</evidence>
<evidence type="ECO:0000256" key="5">
    <source>
        <dbReference type="ARBA" id="ARBA00022813"/>
    </source>
</evidence>